<evidence type="ECO:0000313" key="7">
    <source>
        <dbReference type="EMBL" id="MEW9263695.1"/>
    </source>
</evidence>
<comment type="similarity">
    <text evidence="2">Belongs to the peptidase M20 family.</text>
</comment>
<keyword evidence="5" id="KW-0378">Hydrolase</keyword>
<comment type="subunit">
    <text evidence="3">Homodimer.</text>
</comment>
<dbReference type="RefSeq" id="WP_367636296.1">
    <property type="nucleotide sequence ID" value="NZ_JBFNQN010000002.1"/>
</dbReference>
<evidence type="ECO:0000313" key="8">
    <source>
        <dbReference type="Proteomes" id="UP001555826"/>
    </source>
</evidence>
<keyword evidence="8" id="KW-1185">Reference proteome</keyword>
<dbReference type="SUPFAM" id="SSF55031">
    <property type="entry name" value="Bacterial exopeptidase dimerisation domain"/>
    <property type="match status" value="1"/>
</dbReference>
<dbReference type="PANTHER" id="PTHR32494">
    <property type="entry name" value="ALLANTOATE DEIMINASE-RELATED"/>
    <property type="match status" value="1"/>
</dbReference>
<dbReference type="PIRSF" id="PIRSF001235">
    <property type="entry name" value="Amidase_carbamoylase"/>
    <property type="match status" value="1"/>
</dbReference>
<dbReference type="CDD" id="cd03884">
    <property type="entry name" value="M20_bAS"/>
    <property type="match status" value="1"/>
</dbReference>
<dbReference type="Proteomes" id="UP001555826">
    <property type="component" value="Unassembled WGS sequence"/>
</dbReference>
<keyword evidence="6" id="KW-0464">Manganese</keyword>
<evidence type="ECO:0000256" key="1">
    <source>
        <dbReference type="ARBA" id="ARBA00001936"/>
    </source>
</evidence>
<comment type="cofactor">
    <cofactor evidence="1">
        <name>Mn(2+)</name>
        <dbReference type="ChEBI" id="CHEBI:29035"/>
    </cofactor>
</comment>
<dbReference type="InterPro" id="IPR010158">
    <property type="entry name" value="Amidase_Cbmase"/>
</dbReference>
<dbReference type="NCBIfam" id="TIGR01879">
    <property type="entry name" value="hydantase"/>
    <property type="match status" value="1"/>
</dbReference>
<dbReference type="InterPro" id="IPR036264">
    <property type="entry name" value="Bact_exopeptidase_dim_dom"/>
</dbReference>
<dbReference type="InterPro" id="IPR002933">
    <property type="entry name" value="Peptidase_M20"/>
</dbReference>
<gene>
    <name evidence="7" type="ORF">AB1207_02955</name>
</gene>
<keyword evidence="4" id="KW-0479">Metal-binding</keyword>
<dbReference type="Gene3D" id="3.40.630.10">
    <property type="entry name" value="Zn peptidases"/>
    <property type="match status" value="1"/>
</dbReference>
<organism evidence="7 8">
    <name type="scientific">Kineococcus endophyticus</name>
    <dbReference type="NCBI Taxonomy" id="1181883"/>
    <lineage>
        <taxon>Bacteria</taxon>
        <taxon>Bacillati</taxon>
        <taxon>Actinomycetota</taxon>
        <taxon>Actinomycetes</taxon>
        <taxon>Kineosporiales</taxon>
        <taxon>Kineosporiaceae</taxon>
        <taxon>Kineococcus</taxon>
    </lineage>
</organism>
<evidence type="ECO:0000256" key="5">
    <source>
        <dbReference type="ARBA" id="ARBA00022801"/>
    </source>
</evidence>
<sequence length="417" mass="43955">MGVAAPAPDAQRVLDRCDDLAAVSASPDGIERVHLSPEHARVNAVVAGWMTEVGLDTRVDQAGNLWGRLEGREPGLPALVLGSHLDTVPDAGRYDGILGVLSAVEVVRRLAPRAAGLPFALEVVAFSDEEGTRFATALMGSSAVAGTWREEWWDRTDPAGTTVREAAEAFGLDPARIGEAARRPEELLGYLELHIEQGPHLEAADRALGVVTSIAGARRFTGRVVGEARHAGGTPYPRRRDALVGASEVVLAVERLAKERDGIATVGRLQAFPGGVNVVPGLVEFSLDVRDEHDADRDALVEEIRTVAENACAARGLRLELTEVHSAAGVYCDEALQRSVTAGIAATGDAEPLRLWSRAGHDAMAVAAVTGVAMVFVRCEDGVSHAPDERVTLADVAVGLDAFEAAVLDVARTHGNG</sequence>
<proteinExistence type="inferred from homology"/>
<comment type="caution">
    <text evidence="7">The sequence shown here is derived from an EMBL/GenBank/DDBJ whole genome shotgun (WGS) entry which is preliminary data.</text>
</comment>
<protein>
    <submittedName>
        <fullName evidence="7">Allantoate amidohydrolase</fullName>
    </submittedName>
</protein>
<dbReference type="EMBL" id="JBFNQN010000002">
    <property type="protein sequence ID" value="MEW9263695.1"/>
    <property type="molecule type" value="Genomic_DNA"/>
</dbReference>
<evidence type="ECO:0000256" key="2">
    <source>
        <dbReference type="ARBA" id="ARBA00006153"/>
    </source>
</evidence>
<evidence type="ECO:0000256" key="4">
    <source>
        <dbReference type="ARBA" id="ARBA00022723"/>
    </source>
</evidence>
<dbReference type="SUPFAM" id="SSF53187">
    <property type="entry name" value="Zn-dependent exopeptidases"/>
    <property type="match status" value="1"/>
</dbReference>
<dbReference type="Pfam" id="PF01546">
    <property type="entry name" value="Peptidase_M20"/>
    <property type="match status" value="1"/>
</dbReference>
<accession>A0ABV3P2A6</accession>
<reference evidence="7 8" key="1">
    <citation type="submission" date="2024-07" db="EMBL/GenBank/DDBJ databases">
        <authorList>
            <person name="Thanompreechachai J."/>
            <person name="Duangmal K."/>
        </authorList>
    </citation>
    <scope>NUCLEOTIDE SEQUENCE [LARGE SCALE GENOMIC DNA]</scope>
    <source>
        <strain evidence="7 8">KCTC 19886</strain>
    </source>
</reference>
<dbReference type="Gene3D" id="3.30.70.360">
    <property type="match status" value="1"/>
</dbReference>
<evidence type="ECO:0000256" key="6">
    <source>
        <dbReference type="ARBA" id="ARBA00023211"/>
    </source>
</evidence>
<dbReference type="PANTHER" id="PTHR32494:SF19">
    <property type="entry name" value="ALLANTOATE DEIMINASE-RELATED"/>
    <property type="match status" value="1"/>
</dbReference>
<evidence type="ECO:0000256" key="3">
    <source>
        <dbReference type="ARBA" id="ARBA00011738"/>
    </source>
</evidence>
<dbReference type="NCBIfam" id="NF006775">
    <property type="entry name" value="PRK09290.2-5"/>
    <property type="match status" value="1"/>
</dbReference>
<name>A0ABV3P2A6_9ACTN</name>